<comment type="function">
    <text evidence="2">Catalyzes the formation of N(4)-acetylcytidine (ac(4)C) at the wobble position of elongator tRNA(Met), using acetate and ATP as substrates. First activates an acetate ion to form acetyladenylate (Ac-AMP) and then transfers the acetyl group to tRNA to form ac(4)C34.</text>
</comment>
<accession>C0E9G8</accession>
<dbReference type="HAMAP" id="MF_01539">
    <property type="entry name" value="TmcAL"/>
    <property type="match status" value="1"/>
</dbReference>
<keyword evidence="1 2" id="KW-0819">tRNA processing</keyword>
<keyword evidence="2" id="KW-0547">Nucleotide-binding</keyword>
<dbReference type="GO" id="GO:0016740">
    <property type="term" value="F:transferase activity"/>
    <property type="evidence" value="ECO:0007669"/>
    <property type="project" value="UniProtKB-KW"/>
</dbReference>
<evidence type="ECO:0000256" key="3">
    <source>
        <dbReference type="SAM" id="Phobius"/>
    </source>
</evidence>
<evidence type="ECO:0000256" key="2">
    <source>
        <dbReference type="HAMAP-Rule" id="MF_01539"/>
    </source>
</evidence>
<keyword evidence="2" id="KW-0694">RNA-binding</keyword>
<evidence type="ECO:0000313" key="4">
    <source>
        <dbReference type="EMBL" id="EEG31879.1"/>
    </source>
</evidence>
<dbReference type="STRING" id="537013.CLOSTMETH_00468"/>
<dbReference type="Proteomes" id="UP000003340">
    <property type="component" value="Unassembled WGS sequence"/>
</dbReference>
<keyword evidence="3" id="KW-1133">Transmembrane helix</keyword>
<evidence type="ECO:0000256" key="1">
    <source>
        <dbReference type="ARBA" id="ARBA00022694"/>
    </source>
</evidence>
<organism evidence="4 5">
    <name type="scientific">[Clostridium] methylpentosum DSM 5476</name>
    <dbReference type="NCBI Taxonomy" id="537013"/>
    <lineage>
        <taxon>Bacteria</taxon>
        <taxon>Bacillati</taxon>
        <taxon>Bacillota</taxon>
        <taxon>Clostridia</taxon>
        <taxon>Eubacteriales</taxon>
        <taxon>Oscillospiraceae</taxon>
        <taxon>Oscillospiraceae incertae sedis</taxon>
    </lineage>
</organism>
<dbReference type="Gene3D" id="3.40.50.620">
    <property type="entry name" value="HUPs"/>
    <property type="match status" value="1"/>
</dbReference>
<reference evidence="4 5" key="2">
    <citation type="submission" date="2009-02" db="EMBL/GenBank/DDBJ databases">
        <title>Draft genome sequence of Clostridium methylpentosum (DSM 5476).</title>
        <authorList>
            <person name="Sudarsanam P."/>
            <person name="Ley R."/>
            <person name="Guruge J."/>
            <person name="Turnbaugh P.J."/>
            <person name="Mahowald M."/>
            <person name="Liep D."/>
            <person name="Gordon J."/>
        </authorList>
    </citation>
    <scope>NUCLEOTIDE SEQUENCE [LARGE SCALE GENOMIC DNA]</scope>
    <source>
        <strain evidence="4 5">DSM 5476</strain>
    </source>
</reference>
<dbReference type="PANTHER" id="PTHR37825">
    <property type="entry name" value="TRNA(MET) CYTIDINE ACETATE LIGASE"/>
    <property type="match status" value="1"/>
</dbReference>
<dbReference type="HOGENOM" id="CLU_038915_0_1_9"/>
<keyword evidence="2" id="KW-0820">tRNA-binding</keyword>
<protein>
    <recommendedName>
        <fullName evidence="2">tRNA(Met) cytidine acetate ligase</fullName>
        <ecNumber evidence="2">6.3.4.-</ecNumber>
    </recommendedName>
</protein>
<gene>
    <name evidence="2" type="primary">tmcAL</name>
    <name evidence="4" type="ORF">CLOSTMETH_00468</name>
</gene>
<feature type="binding site" evidence="2">
    <location>
        <position position="227"/>
    </location>
    <ligand>
        <name>ATP</name>
        <dbReference type="ChEBI" id="CHEBI:30616"/>
    </ligand>
</feature>
<dbReference type="GO" id="GO:0005524">
    <property type="term" value="F:ATP binding"/>
    <property type="evidence" value="ECO:0007669"/>
    <property type="project" value="UniProtKB-KW"/>
</dbReference>
<dbReference type="eggNOG" id="COG1323">
    <property type="taxonomic scope" value="Bacteria"/>
</dbReference>
<reference evidence="4 5" key="1">
    <citation type="submission" date="2009-01" db="EMBL/GenBank/DDBJ databases">
        <authorList>
            <person name="Fulton L."/>
            <person name="Clifton S."/>
            <person name="Fulton B."/>
            <person name="Xu J."/>
            <person name="Minx P."/>
            <person name="Pepin K.H."/>
            <person name="Johnson M."/>
            <person name="Bhonagiri V."/>
            <person name="Nash W.E."/>
            <person name="Mardis E.R."/>
            <person name="Wilson R.K."/>
        </authorList>
    </citation>
    <scope>NUCLEOTIDE SEQUENCE [LARGE SCALE GENOMIC DNA]</scope>
    <source>
        <strain evidence="4 5">DSM 5476</strain>
    </source>
</reference>
<feature type="binding site" evidence="2">
    <location>
        <position position="148"/>
    </location>
    <ligand>
        <name>ATP</name>
        <dbReference type="ChEBI" id="CHEBI:30616"/>
    </ligand>
</feature>
<keyword evidence="3" id="KW-0472">Membrane</keyword>
<dbReference type="GO" id="GO:0016879">
    <property type="term" value="F:ligase activity, forming carbon-nitrogen bonds"/>
    <property type="evidence" value="ECO:0007669"/>
    <property type="project" value="UniProtKB-UniRule"/>
</dbReference>
<feature type="transmembrane region" description="Helical" evidence="3">
    <location>
        <begin position="12"/>
        <end position="32"/>
    </location>
</feature>
<feature type="binding site" evidence="2">
    <location>
        <position position="202"/>
    </location>
    <ligand>
        <name>ATP</name>
        <dbReference type="ChEBI" id="CHEBI:30616"/>
    </ligand>
</feature>
<dbReference type="PANTHER" id="PTHR37825:SF1">
    <property type="entry name" value="TRNA(MET) CYTIDINE ACETATE LIGASE"/>
    <property type="match status" value="1"/>
</dbReference>
<dbReference type="InterPro" id="IPR008513">
    <property type="entry name" value="tRNA(Met)_cyd_acetate_ligase"/>
</dbReference>
<keyword evidence="2" id="KW-0436">Ligase</keyword>
<dbReference type="EC" id="6.3.4.-" evidence="2"/>
<dbReference type="SUPFAM" id="SSF52374">
    <property type="entry name" value="Nucleotidylyl transferase"/>
    <property type="match status" value="1"/>
</dbReference>
<dbReference type="EMBL" id="ACEC01000020">
    <property type="protein sequence ID" value="EEG31879.1"/>
    <property type="molecule type" value="Genomic_DNA"/>
</dbReference>
<dbReference type="AlphaFoldDB" id="C0E9G8"/>
<comment type="caution">
    <text evidence="4">The sequence shown here is derived from an EMBL/GenBank/DDBJ whole genome shotgun (WGS) entry which is preliminary data.</text>
</comment>
<keyword evidence="5" id="KW-1185">Reference proteome</keyword>
<dbReference type="GO" id="GO:0006400">
    <property type="term" value="P:tRNA modification"/>
    <property type="evidence" value="ECO:0007669"/>
    <property type="project" value="UniProtKB-UniRule"/>
</dbReference>
<keyword evidence="3" id="KW-0812">Transmembrane</keyword>
<dbReference type="GO" id="GO:0005737">
    <property type="term" value="C:cytoplasm"/>
    <property type="evidence" value="ECO:0007669"/>
    <property type="project" value="UniProtKB-SubCell"/>
</dbReference>
<keyword evidence="2" id="KW-0067">ATP-binding</keyword>
<name>C0E9G8_9FIRM</name>
<dbReference type="InterPro" id="IPR014729">
    <property type="entry name" value="Rossmann-like_a/b/a_fold"/>
</dbReference>
<comment type="caution">
    <text evidence="2">Lacks conserved residue(s) required for the propagation of feature annotation.</text>
</comment>
<comment type="subcellular location">
    <subcellularLocation>
        <location evidence="2">Cytoplasm</location>
    </subcellularLocation>
</comment>
<keyword evidence="2" id="KW-0963">Cytoplasm</keyword>
<dbReference type="Pfam" id="PF05636">
    <property type="entry name" value="HIGH_NTase1"/>
    <property type="match status" value="1"/>
</dbReference>
<evidence type="ECO:0000313" key="5">
    <source>
        <dbReference type="Proteomes" id="UP000003340"/>
    </source>
</evidence>
<feature type="binding site" evidence="2">
    <location>
        <begin position="55"/>
        <end position="68"/>
    </location>
    <ligand>
        <name>ATP</name>
        <dbReference type="ChEBI" id="CHEBI:30616"/>
    </ligand>
</feature>
<dbReference type="GO" id="GO:0000049">
    <property type="term" value="F:tRNA binding"/>
    <property type="evidence" value="ECO:0007669"/>
    <property type="project" value="UniProtKB-KW"/>
</dbReference>
<keyword evidence="4" id="KW-0808">Transferase</keyword>
<comment type="similarity">
    <text evidence="2">Belongs to the TmcAL family.</text>
</comment>
<proteinExistence type="inferred from homology"/>
<sequence length="431" mass="47938">MSMSWYFSEELPAFDTNIFILFPPVVIYAILINTTRFDRKIQVGERFMETVCGIIAEYNPFHNGHFYQIEQTREKADCIAVVMSGHFTQRGDLACFSKWARAKAALLCGADLVVELPVSYACASAERFALGSIGILAGLGCVDLVSFGSESGDLTALEACAQACLEVDGSPEMQIALRKGLSYPRARQQALGKTGELLSQPNNTLGIEYIKAAKRLGVPLSFLTVKRTGAHHDSPRPDNCFASASYLRGQLKQELELDEFLPPQALTCFQGEPVADFSRLETVLLYRLRTMGKEEFAILPDVTEGLENRLYAAARQAVSVEDFLHEVKTKRYTHSRLRRILCAALLGLTKRDQEELPPYARVLGCTTKGKKLLARARKSSNIVVSPDFSSLSRQFPRQTALEVRATDLFSLALPQVERCGRDFLERPIILP</sequence>
<comment type="catalytic activity">
    <reaction evidence="2">
        <text>cytidine(34) in elongator tRNA(Met) + acetate + ATP = N(4)-acetylcytidine(34) in elongator tRNA(Met) + AMP + diphosphate</text>
        <dbReference type="Rhea" id="RHEA:58144"/>
        <dbReference type="Rhea" id="RHEA-COMP:10693"/>
        <dbReference type="Rhea" id="RHEA-COMP:10694"/>
        <dbReference type="ChEBI" id="CHEBI:30089"/>
        <dbReference type="ChEBI" id="CHEBI:30616"/>
        <dbReference type="ChEBI" id="CHEBI:33019"/>
        <dbReference type="ChEBI" id="CHEBI:74900"/>
        <dbReference type="ChEBI" id="CHEBI:82748"/>
        <dbReference type="ChEBI" id="CHEBI:456215"/>
    </reaction>
</comment>